<dbReference type="GO" id="GO:0006631">
    <property type="term" value="P:fatty acid metabolic process"/>
    <property type="evidence" value="ECO:0007669"/>
    <property type="project" value="TreeGrafter"/>
</dbReference>
<dbReference type="SUPFAM" id="SSF52777">
    <property type="entry name" value="CoA-dependent acyltransferases"/>
    <property type="match status" value="2"/>
</dbReference>
<feature type="active site" description="Proton acceptor" evidence="4">
    <location>
        <position position="349"/>
    </location>
</feature>
<dbReference type="InterPro" id="IPR039551">
    <property type="entry name" value="Cho/carn_acyl_trans"/>
</dbReference>
<keyword evidence="7" id="KW-1185">Reference proteome</keyword>
<dbReference type="Gene3D" id="3.30.559.10">
    <property type="entry name" value="Chloramphenicol acetyltransferase-like domain"/>
    <property type="match status" value="1"/>
</dbReference>
<sequence length="678" mass="75898">MTRVSTSKRRVAKESPLPLPSLREILECYVRFLEPLGNVENKEESLSFIRGVLLSLQASKGCAPDQLRDAVAYFRLLESIAKAYKQFCNESLHTSHMTPLWNAMYLSTRDPLPFGWNYTLQLDSPPLDNLAKGVGVSMQALRASIIGTASLHFRSLLGNPKFFTPEFQGRVPKMCRLDLSLCGDQFTRLFRTVRIPHEGVDGLRWSLTNKVLVLHRGNAFVVDWIRFGGINGNGSLERICVEEIIANAHLIEALKSKALSLPRNRNTPLVLANGCRKKWARAFGKLWLEQSSREALDEITSCSFGIALDENTDLSHCLHGGACPENRYPDMNVTYAIGPNGESSCNMEHSWGDGSTLAAVCAFVNYYNVSFSRCFTGAIDPPKTCLTVMEAHMHMVHWGNAICTHVLQDIQKFHRDHNLRVKQMTLALRRVNDFGTNEIKQRCGSSPDAFMHAAFHIAQKRLFGDQRSTYCALLMKKYHHGRTETLRTVTHSTQTLAKLVESAKGERSFSPNIRTALHNVSEEHRERIILCRSGKGFHRAVTLLSRFHKEVQERLHHNPSTDVPWDVNKGVTHVEKMFFASQALRELCSDYLSTSNMSAPGILSFSFAATHPDGVGIGYSLSPKQLAFTVSAFTECKRPLAGDQACEETNVAIAFANAIEDAVKDLYDRTALPLQSKL</sequence>
<protein>
    <submittedName>
        <fullName evidence="6">Carnitine O-palmitoyltransferase, putative</fullName>
    </submittedName>
</protein>
<dbReference type="GO" id="GO:0004095">
    <property type="term" value="F:carnitine O-palmitoyltransferase activity"/>
    <property type="evidence" value="ECO:0007669"/>
    <property type="project" value="TreeGrafter"/>
</dbReference>
<evidence type="ECO:0000256" key="4">
    <source>
        <dbReference type="PIRSR" id="PIRSR600542-1"/>
    </source>
</evidence>
<proteinExistence type="inferred from homology"/>
<evidence type="ECO:0000313" key="7">
    <source>
        <dbReference type="Proteomes" id="UP000195570"/>
    </source>
</evidence>
<dbReference type="EMBL" id="CZPT02001111">
    <property type="protein sequence ID" value="SCU68938.1"/>
    <property type="molecule type" value="Genomic_DNA"/>
</dbReference>
<feature type="domain" description="Choline/carnitine acyltransferase" evidence="5">
    <location>
        <begin position="17"/>
        <end position="637"/>
    </location>
</feature>
<dbReference type="Pfam" id="PF00755">
    <property type="entry name" value="Carn_acyltransf"/>
    <property type="match status" value="1"/>
</dbReference>
<dbReference type="GO" id="GO:0005739">
    <property type="term" value="C:mitochondrion"/>
    <property type="evidence" value="ECO:0007669"/>
    <property type="project" value="TreeGrafter"/>
</dbReference>
<name>A0A1G4IA30_TRYEQ</name>
<dbReference type="PANTHER" id="PTHR22589:SF31">
    <property type="entry name" value="CARNITINE O-PALMITOYLTRANSFERASE"/>
    <property type="match status" value="1"/>
</dbReference>
<dbReference type="Gene3D" id="3.30.559.70">
    <property type="entry name" value="Choline/Carnitine o-acyltransferase, domain 2"/>
    <property type="match status" value="1"/>
</dbReference>
<gene>
    <name evidence="6" type="ORF">TEOVI_000058400</name>
</gene>
<comment type="caution">
    <text evidence="6">The sequence shown here is derived from an EMBL/GenBank/DDBJ whole genome shotgun (WGS) entry which is preliminary data.</text>
</comment>
<dbReference type="InterPro" id="IPR042231">
    <property type="entry name" value="Cho/carn_acyl_trans_2"/>
</dbReference>
<dbReference type="AlphaFoldDB" id="A0A1G4IA30"/>
<reference evidence="6" key="1">
    <citation type="submission" date="2016-09" db="EMBL/GenBank/DDBJ databases">
        <authorList>
            <person name="Hebert L."/>
            <person name="Moumen B."/>
        </authorList>
    </citation>
    <scope>NUCLEOTIDE SEQUENCE [LARGE SCALE GENOMIC DNA]</scope>
    <source>
        <strain evidence="6">OVI</strain>
    </source>
</reference>
<dbReference type="GO" id="GO:0009437">
    <property type="term" value="P:carnitine metabolic process"/>
    <property type="evidence" value="ECO:0007669"/>
    <property type="project" value="TreeGrafter"/>
</dbReference>
<evidence type="ECO:0000313" key="6">
    <source>
        <dbReference type="EMBL" id="SCU68938.1"/>
    </source>
</evidence>
<evidence type="ECO:0000256" key="2">
    <source>
        <dbReference type="ARBA" id="ARBA00022679"/>
    </source>
</evidence>
<comment type="similarity">
    <text evidence="1">Belongs to the carnitine/choline acetyltransferase family.</text>
</comment>
<evidence type="ECO:0000256" key="3">
    <source>
        <dbReference type="ARBA" id="ARBA00023315"/>
    </source>
</evidence>
<dbReference type="GeneID" id="92374524"/>
<evidence type="ECO:0000259" key="5">
    <source>
        <dbReference type="Pfam" id="PF00755"/>
    </source>
</evidence>
<accession>A0A1G4IA30</accession>
<dbReference type="VEuPathDB" id="TriTrypDB:TEOVI_000058400"/>
<dbReference type="RefSeq" id="XP_067079999.1">
    <property type="nucleotide sequence ID" value="XM_067223898.1"/>
</dbReference>
<keyword evidence="3" id="KW-0012">Acyltransferase</keyword>
<organism evidence="6 7">
    <name type="scientific">Trypanosoma equiperdum</name>
    <dbReference type="NCBI Taxonomy" id="5694"/>
    <lineage>
        <taxon>Eukaryota</taxon>
        <taxon>Discoba</taxon>
        <taxon>Euglenozoa</taxon>
        <taxon>Kinetoplastea</taxon>
        <taxon>Metakinetoplastina</taxon>
        <taxon>Trypanosomatida</taxon>
        <taxon>Trypanosomatidae</taxon>
        <taxon>Trypanosoma</taxon>
    </lineage>
</organism>
<dbReference type="InterPro" id="IPR000542">
    <property type="entry name" value="Carn_acyl_trans"/>
</dbReference>
<dbReference type="Proteomes" id="UP000195570">
    <property type="component" value="Unassembled WGS sequence"/>
</dbReference>
<dbReference type="InterPro" id="IPR023213">
    <property type="entry name" value="CAT-like_dom_sf"/>
</dbReference>
<keyword evidence="2" id="KW-0808">Transferase</keyword>
<dbReference type="PANTHER" id="PTHR22589">
    <property type="entry name" value="CARNITINE O-ACYLTRANSFERASE"/>
    <property type="match status" value="1"/>
</dbReference>
<evidence type="ECO:0000256" key="1">
    <source>
        <dbReference type="ARBA" id="ARBA00005232"/>
    </source>
</evidence>